<evidence type="ECO:0000313" key="3">
    <source>
        <dbReference type="EMBL" id="AGH16633.1"/>
    </source>
</evidence>
<dbReference type="RefSeq" id="WP_012778615.1">
    <property type="nucleotide sequence ID" value="NC_020549.1"/>
</dbReference>
<dbReference type="Proteomes" id="UP000011820">
    <property type="component" value="Chromosome"/>
</dbReference>
<evidence type="ECO:0000256" key="2">
    <source>
        <dbReference type="SAM" id="Phobius"/>
    </source>
</evidence>
<dbReference type="Gene3D" id="1.10.4030.10">
    <property type="entry name" value="Porin chaperone SurA, peptide-binding domain"/>
    <property type="match status" value="1"/>
</dbReference>
<reference evidence="3 4" key="1">
    <citation type="journal article" date="2013" name="Genome Announc.">
        <title>Complete Genome Sequence of a Chinese Strain of 'Candidatus Liberibacter asiaticus'.</title>
        <authorList>
            <person name="Lin H."/>
            <person name="Han C.S."/>
            <person name="Liu B."/>
            <person name="Lou B."/>
            <person name="Bai X."/>
            <person name="Deng C."/>
            <person name="Civerolo E.L."/>
            <person name="Gupta G."/>
        </authorList>
    </citation>
    <scope>NUCLEOTIDE SEQUENCE [LARGE SCALE GENOMIC DNA]</scope>
    <source>
        <strain evidence="4">gxpsy</strain>
    </source>
</reference>
<dbReference type="EMBL" id="CP004005">
    <property type="protein sequence ID" value="AGH16633.1"/>
    <property type="molecule type" value="Genomic_DNA"/>
</dbReference>
<evidence type="ECO:0000256" key="1">
    <source>
        <dbReference type="ARBA" id="ARBA00022729"/>
    </source>
</evidence>
<dbReference type="PANTHER" id="PTHR47637:SF1">
    <property type="entry name" value="CHAPERONE SURA"/>
    <property type="match status" value="1"/>
</dbReference>
<proteinExistence type="predicted"/>
<sequence length="317" mass="36432">MTSKVFTSLSDFIKLLTTYFVLIIFCIVPIVSYKSWAMSSRIRTTINGEVITDGDISKRIALLKLQKINGELEKIAVQELIVETLKKQEIEKSGITFDSNTVNYFFVQHARNTGLSAEDFSSFLDKQGIGDNHFKQYLAIQSIWPDVVKNDFMLKYGNLEMEIPANKQKMKNITVREYLIRTVLFSIPDNKLQNQGFVQKRIKDAEESRLRLPKDCNKLEKFASKIHDVSIGKAQYLLESDLHPQFQNLLKKSQNNTTNPYVTQKGVEYIAICDKRDLGGEIALKAYLSAQNTPTKIEKHEAEYVKKLRSNAIIHYY</sequence>
<dbReference type="PANTHER" id="PTHR47637">
    <property type="entry name" value="CHAPERONE SURA"/>
    <property type="match status" value="1"/>
</dbReference>
<keyword evidence="2" id="KW-1133">Transmembrane helix</keyword>
<evidence type="ECO:0000313" key="4">
    <source>
        <dbReference type="Proteomes" id="UP000011820"/>
    </source>
</evidence>
<keyword evidence="3" id="KW-0413">Isomerase</keyword>
<keyword evidence="1" id="KW-0732">Signal</keyword>
<dbReference type="InterPro" id="IPR050280">
    <property type="entry name" value="OMP_Chaperone_SurA"/>
</dbReference>
<gene>
    <name evidence="3" type="ORF">WSI_01315</name>
</gene>
<keyword evidence="4" id="KW-1185">Reference proteome</keyword>
<keyword evidence="2" id="KW-0812">Transmembrane</keyword>
<name>A0ABM5NES7_LIBAS</name>
<keyword evidence="2" id="KW-0472">Membrane</keyword>
<protein>
    <submittedName>
        <fullName evidence="3">Peptidyl-prolyl cis-trans isomerase protein</fullName>
    </submittedName>
</protein>
<dbReference type="GO" id="GO:0016853">
    <property type="term" value="F:isomerase activity"/>
    <property type="evidence" value="ECO:0007669"/>
    <property type="project" value="UniProtKB-KW"/>
</dbReference>
<dbReference type="InterPro" id="IPR027304">
    <property type="entry name" value="Trigger_fact/SurA_dom_sf"/>
</dbReference>
<feature type="transmembrane region" description="Helical" evidence="2">
    <location>
        <begin position="12"/>
        <end position="33"/>
    </location>
</feature>
<organism evidence="3 4">
    <name type="scientific">Candidatus Liberibacter asiaticus str. gxpsy</name>
    <dbReference type="NCBI Taxonomy" id="1174529"/>
    <lineage>
        <taxon>Bacteria</taxon>
        <taxon>Pseudomonadati</taxon>
        <taxon>Pseudomonadota</taxon>
        <taxon>Alphaproteobacteria</taxon>
        <taxon>Hyphomicrobiales</taxon>
        <taxon>Rhizobiaceae</taxon>
        <taxon>Liberibacter</taxon>
    </lineage>
</organism>
<dbReference type="SUPFAM" id="SSF109998">
    <property type="entry name" value="Triger factor/SurA peptide-binding domain-like"/>
    <property type="match status" value="1"/>
</dbReference>
<accession>A0ABM5NES7</accession>